<protein>
    <submittedName>
        <fullName evidence="1">Unannotated protein</fullName>
    </submittedName>
</protein>
<organism evidence="1">
    <name type="scientific">freshwater metagenome</name>
    <dbReference type="NCBI Taxonomy" id="449393"/>
    <lineage>
        <taxon>unclassified sequences</taxon>
        <taxon>metagenomes</taxon>
        <taxon>ecological metagenomes</taxon>
    </lineage>
</organism>
<dbReference type="GO" id="GO:0033194">
    <property type="term" value="P:response to hydroperoxide"/>
    <property type="evidence" value="ECO:0007669"/>
    <property type="project" value="TreeGrafter"/>
</dbReference>
<dbReference type="AlphaFoldDB" id="A0A6J7G9N8"/>
<dbReference type="EMBL" id="CAFBMR010000002">
    <property type="protein sequence ID" value="CAB4900793.1"/>
    <property type="molecule type" value="Genomic_DNA"/>
</dbReference>
<name>A0A6J7G9N8_9ZZZZ</name>
<sequence>MLILLPPSESKSSPDGGPRLNLTELFAPELTKVRRPLLDALIRMCAKEPRVALRNLALSDRQVGEVHRNTAIKQAPCAPAAEIYTGVLFDALCLSNLPRAARSRANERVLIASALFGAIRPEDLIPAYRLSASSRVPGIDSLNRMWKSPLGLALETRADGRVVLDLRSSDYAALAQVPSSLAERTVIGKVVDSSTGRKIAVSHFNKATKGYLTRELLRSAKTPRTPDSLAAMCEAAGFEVNLLEPSKVDAPWTLEIEQHHG</sequence>
<dbReference type="PANTHER" id="PTHR30283:SF4">
    <property type="entry name" value="PEROXIDE STRESS RESISTANCE PROTEIN YAAA"/>
    <property type="match status" value="1"/>
</dbReference>
<gene>
    <name evidence="1" type="ORF">UFOPK3610_00108</name>
</gene>
<accession>A0A6J7G9N8</accession>
<evidence type="ECO:0000313" key="1">
    <source>
        <dbReference type="EMBL" id="CAB4900793.1"/>
    </source>
</evidence>
<dbReference type="InterPro" id="IPR005583">
    <property type="entry name" value="YaaA"/>
</dbReference>
<proteinExistence type="predicted"/>
<dbReference type="PANTHER" id="PTHR30283">
    <property type="entry name" value="PEROXIDE STRESS RESPONSE PROTEIN YAAA"/>
    <property type="match status" value="1"/>
</dbReference>
<dbReference type="Pfam" id="PF03883">
    <property type="entry name" value="H2O2_YaaD"/>
    <property type="match status" value="1"/>
</dbReference>
<reference evidence="1" key="1">
    <citation type="submission" date="2020-05" db="EMBL/GenBank/DDBJ databases">
        <authorList>
            <person name="Chiriac C."/>
            <person name="Salcher M."/>
            <person name="Ghai R."/>
            <person name="Kavagutti S V."/>
        </authorList>
    </citation>
    <scope>NUCLEOTIDE SEQUENCE</scope>
</reference>
<dbReference type="GO" id="GO:0005829">
    <property type="term" value="C:cytosol"/>
    <property type="evidence" value="ECO:0007669"/>
    <property type="project" value="TreeGrafter"/>
</dbReference>